<keyword evidence="8" id="KW-1185">Reference proteome</keyword>
<evidence type="ECO:0000256" key="4">
    <source>
        <dbReference type="ARBA" id="ARBA00023329"/>
    </source>
</evidence>
<dbReference type="GO" id="GO:0005546">
    <property type="term" value="F:phosphatidylinositol-4,5-bisphosphate binding"/>
    <property type="evidence" value="ECO:0007669"/>
    <property type="project" value="TreeGrafter"/>
</dbReference>
<feature type="region of interest" description="Disordered" evidence="5">
    <location>
        <begin position="278"/>
        <end position="330"/>
    </location>
</feature>
<dbReference type="Pfam" id="PF07651">
    <property type="entry name" value="ANTH"/>
    <property type="match status" value="2"/>
</dbReference>
<gene>
    <name evidence="7" type="ORF">Sjap_025167</name>
</gene>
<keyword evidence="4" id="KW-0968">Cytoplasmic vesicle</keyword>
<evidence type="ECO:0000256" key="1">
    <source>
        <dbReference type="ARBA" id="ARBA00004132"/>
    </source>
</evidence>
<keyword evidence="3" id="KW-0333">Golgi apparatus</keyword>
<sequence>MPSKFRKAIGAVKDHTSIGIAKVSKTPSSVLDVPILKATTHDEFPVDDRYVSDIINYLSSTTPSSSTFTSTSCAHAIAKRLSRTRNWVVATKCLYVLLRLFQHGGYNSHFPHHLVTFALYLDERLQSHLKNKIVIPNKEDKPFNVKDVPLETLLDRIFCWQRMIDRIVATEPTGAAKGNRLVQTCLYAVVKESFDLYQDVSNGLNVLLDSFYQLDYQHCVDAYQVCVKAAKQFEELSSFYTLCRSIDVGRVSEYPTVETISDVVVESLHDFLRNKSNSLHGSTSTSHNNVSNGWPSTSSTSSQVPHQMHHNADVSEPSTPFNPREGNNFSETCSERYYSEEGSNSLGGTSSSAYNYNDDEIARTNSNNSDHYGVEDNSLWSSNPPESNSELESDSERMSSKSTSIDRERYSVNSHIDDFVDVNESKGREIVINEVEQDKPEPQKQQPAQVVSDGAREGWELELVKTAGDISLTDHKKHDNVVMNTFEPNSATEFFECDQVHEHGQQQPTYVNPFSESEASTPPPTGGSSAANIHDSNNSFSSFEMLLVTPTFSASNPNETTTSMQIENDPFAPVDDPNDVPNGSISTQQLQKEQQLWLQQQSKIIARHMSCN</sequence>
<accession>A0AAP0E1C2</accession>
<dbReference type="GO" id="GO:0030136">
    <property type="term" value="C:clathrin-coated vesicle"/>
    <property type="evidence" value="ECO:0007669"/>
    <property type="project" value="UniProtKB-SubCell"/>
</dbReference>
<feature type="domain" description="ENTH" evidence="6">
    <location>
        <begin position="23"/>
        <end position="166"/>
    </location>
</feature>
<feature type="compositionally biased region" description="Polar residues" evidence="5">
    <location>
        <begin position="316"/>
        <end position="330"/>
    </location>
</feature>
<comment type="subcellular location">
    <subcellularLocation>
        <location evidence="1">Cytoplasmic vesicle</location>
        <location evidence="1">Clathrin-coated vesicle</location>
    </subcellularLocation>
    <subcellularLocation>
        <location evidence="2">Golgi apparatus</location>
    </subcellularLocation>
</comment>
<dbReference type="Gene3D" id="1.25.40.90">
    <property type="match status" value="1"/>
</dbReference>
<evidence type="ECO:0000256" key="2">
    <source>
        <dbReference type="ARBA" id="ARBA00004555"/>
    </source>
</evidence>
<comment type="caution">
    <text evidence="7">The sequence shown here is derived from an EMBL/GenBank/DDBJ whole genome shotgun (WGS) entry which is preliminary data.</text>
</comment>
<dbReference type="InterPro" id="IPR014712">
    <property type="entry name" value="ANTH_dom_sf"/>
</dbReference>
<feature type="region of interest" description="Disordered" evidence="5">
    <location>
        <begin position="509"/>
        <end position="536"/>
    </location>
</feature>
<dbReference type="GO" id="GO:0005905">
    <property type="term" value="C:clathrin-coated pit"/>
    <property type="evidence" value="ECO:0007669"/>
    <property type="project" value="TreeGrafter"/>
</dbReference>
<dbReference type="EMBL" id="JBBNAE010000011">
    <property type="protein sequence ID" value="KAK9084756.1"/>
    <property type="molecule type" value="Genomic_DNA"/>
</dbReference>
<dbReference type="PANTHER" id="PTHR22951:SF75">
    <property type="entry name" value="CLATHRIN COAT ASSEMBLY PROTEIN AP180"/>
    <property type="match status" value="1"/>
</dbReference>
<dbReference type="InterPro" id="IPR008942">
    <property type="entry name" value="ENTH_VHS"/>
</dbReference>
<dbReference type="Proteomes" id="UP001417504">
    <property type="component" value="Unassembled WGS sequence"/>
</dbReference>
<dbReference type="PANTHER" id="PTHR22951">
    <property type="entry name" value="CLATHRIN ASSEMBLY PROTEIN"/>
    <property type="match status" value="1"/>
</dbReference>
<organism evidence="7 8">
    <name type="scientific">Stephania japonica</name>
    <dbReference type="NCBI Taxonomy" id="461633"/>
    <lineage>
        <taxon>Eukaryota</taxon>
        <taxon>Viridiplantae</taxon>
        <taxon>Streptophyta</taxon>
        <taxon>Embryophyta</taxon>
        <taxon>Tracheophyta</taxon>
        <taxon>Spermatophyta</taxon>
        <taxon>Magnoliopsida</taxon>
        <taxon>Ranunculales</taxon>
        <taxon>Menispermaceae</taxon>
        <taxon>Menispermoideae</taxon>
        <taxon>Cissampelideae</taxon>
        <taxon>Stephania</taxon>
    </lineage>
</organism>
<dbReference type="GO" id="GO:0032050">
    <property type="term" value="F:clathrin heavy chain binding"/>
    <property type="evidence" value="ECO:0007669"/>
    <property type="project" value="TreeGrafter"/>
</dbReference>
<dbReference type="GO" id="GO:0072583">
    <property type="term" value="P:clathrin-dependent endocytosis"/>
    <property type="evidence" value="ECO:0007669"/>
    <property type="project" value="InterPro"/>
</dbReference>
<dbReference type="GO" id="GO:0005545">
    <property type="term" value="F:1-phosphatidylinositol binding"/>
    <property type="evidence" value="ECO:0007669"/>
    <property type="project" value="InterPro"/>
</dbReference>
<feature type="region of interest" description="Disordered" evidence="5">
    <location>
        <begin position="360"/>
        <end position="408"/>
    </location>
</feature>
<dbReference type="GO" id="GO:0006900">
    <property type="term" value="P:vesicle budding from membrane"/>
    <property type="evidence" value="ECO:0007669"/>
    <property type="project" value="TreeGrafter"/>
</dbReference>
<protein>
    <recommendedName>
        <fullName evidence="6">ENTH domain-containing protein</fullName>
    </recommendedName>
</protein>
<dbReference type="FunFam" id="1.20.58.150:FF:000005">
    <property type="entry name" value="putative clathrin assembly protein At2g25430"/>
    <property type="match status" value="1"/>
</dbReference>
<dbReference type="SMART" id="SM00273">
    <property type="entry name" value="ENTH"/>
    <property type="match status" value="1"/>
</dbReference>
<feature type="compositionally biased region" description="Low complexity" evidence="5">
    <location>
        <begin position="377"/>
        <end position="390"/>
    </location>
</feature>
<dbReference type="Gene3D" id="1.20.58.150">
    <property type="entry name" value="ANTH domain"/>
    <property type="match status" value="1"/>
</dbReference>
<evidence type="ECO:0000259" key="6">
    <source>
        <dbReference type="PROSITE" id="PS50942"/>
    </source>
</evidence>
<dbReference type="InterPro" id="IPR045192">
    <property type="entry name" value="AP180-like"/>
</dbReference>
<dbReference type="GO" id="GO:0005794">
    <property type="term" value="C:Golgi apparatus"/>
    <property type="evidence" value="ECO:0007669"/>
    <property type="project" value="UniProtKB-SubCell"/>
</dbReference>
<dbReference type="AlphaFoldDB" id="A0AAP0E1C2"/>
<evidence type="ECO:0000313" key="8">
    <source>
        <dbReference type="Proteomes" id="UP001417504"/>
    </source>
</evidence>
<dbReference type="InterPro" id="IPR013809">
    <property type="entry name" value="ENTH"/>
</dbReference>
<dbReference type="PROSITE" id="PS50942">
    <property type="entry name" value="ENTH"/>
    <property type="match status" value="1"/>
</dbReference>
<proteinExistence type="predicted"/>
<dbReference type="GO" id="GO:0000149">
    <property type="term" value="F:SNARE binding"/>
    <property type="evidence" value="ECO:0007669"/>
    <property type="project" value="TreeGrafter"/>
</dbReference>
<feature type="compositionally biased region" description="Basic and acidic residues" evidence="5">
    <location>
        <begin position="394"/>
        <end position="408"/>
    </location>
</feature>
<evidence type="ECO:0000313" key="7">
    <source>
        <dbReference type="EMBL" id="KAK9084756.1"/>
    </source>
</evidence>
<dbReference type="InterPro" id="IPR011417">
    <property type="entry name" value="ANTH_dom"/>
</dbReference>
<evidence type="ECO:0000256" key="3">
    <source>
        <dbReference type="ARBA" id="ARBA00023034"/>
    </source>
</evidence>
<reference evidence="7 8" key="1">
    <citation type="submission" date="2024-01" db="EMBL/GenBank/DDBJ databases">
        <title>Genome assemblies of Stephania.</title>
        <authorList>
            <person name="Yang L."/>
        </authorList>
    </citation>
    <scope>NUCLEOTIDE SEQUENCE [LARGE SCALE GENOMIC DNA]</scope>
    <source>
        <strain evidence="7">QJT</strain>
        <tissue evidence="7">Leaf</tissue>
    </source>
</reference>
<name>A0AAP0E1C2_9MAGN</name>
<dbReference type="GO" id="GO:0048268">
    <property type="term" value="P:clathrin coat assembly"/>
    <property type="evidence" value="ECO:0007669"/>
    <property type="project" value="InterPro"/>
</dbReference>
<dbReference type="SUPFAM" id="SSF48464">
    <property type="entry name" value="ENTH/VHS domain"/>
    <property type="match status" value="1"/>
</dbReference>
<feature type="compositionally biased region" description="Polar residues" evidence="5">
    <location>
        <begin position="278"/>
        <end position="295"/>
    </location>
</feature>
<evidence type="ECO:0000256" key="5">
    <source>
        <dbReference type="SAM" id="MobiDB-lite"/>
    </source>
</evidence>
<dbReference type="SUPFAM" id="SSF89009">
    <property type="entry name" value="GAT-like domain"/>
    <property type="match status" value="1"/>
</dbReference>